<dbReference type="InterPro" id="IPR000160">
    <property type="entry name" value="GGDEF_dom"/>
</dbReference>
<feature type="transmembrane region" description="Helical" evidence="3">
    <location>
        <begin position="145"/>
        <end position="161"/>
    </location>
</feature>
<dbReference type="EC" id="2.7.7.65" evidence="1"/>
<keyword evidence="6" id="KW-1185">Reference proteome</keyword>
<dbReference type="RefSeq" id="WP_210809257.1">
    <property type="nucleotide sequence ID" value="NZ_JAGQDG010000004.1"/>
</dbReference>
<accession>A0ABS5DY01</accession>
<feature type="transmembrane region" description="Helical" evidence="3">
    <location>
        <begin position="84"/>
        <end position="104"/>
    </location>
</feature>
<dbReference type="InterPro" id="IPR043128">
    <property type="entry name" value="Rev_trsase/Diguanyl_cyclase"/>
</dbReference>
<feature type="transmembrane region" description="Helical" evidence="3">
    <location>
        <begin position="168"/>
        <end position="187"/>
    </location>
</feature>
<dbReference type="EMBL" id="JAGQDG010000004">
    <property type="protein sequence ID" value="MBQ0935939.1"/>
    <property type="molecule type" value="Genomic_DNA"/>
</dbReference>
<organism evidence="5 6">
    <name type="scientific">Ideonella paludis</name>
    <dbReference type="NCBI Taxonomy" id="1233411"/>
    <lineage>
        <taxon>Bacteria</taxon>
        <taxon>Pseudomonadati</taxon>
        <taxon>Pseudomonadota</taxon>
        <taxon>Betaproteobacteria</taxon>
        <taxon>Burkholderiales</taxon>
        <taxon>Sphaerotilaceae</taxon>
        <taxon>Ideonella</taxon>
    </lineage>
</organism>
<dbReference type="PROSITE" id="PS50887">
    <property type="entry name" value="GGDEF"/>
    <property type="match status" value="1"/>
</dbReference>
<sequence>MAAPAPATPQHEAPSYRLQREQGFRWLNFSPELEVAYRRAPKPMTDHQSNVALFCGLVIWLAFIGMDVIRLQDRATDLFSNPRLLTLVQVRITVLMALAGCWLALLQTDPRFKRPWVVAGMLYLLTLGGTISNDTHAALGTPHENNVLILLMVVIFLPLGLRLKEATAVAVLCLVSVLLVSLANHPEGQRESIFYRLFYLLVAACIGGMGAYLREYAQREQFLLRAELEWLARRDALTGLHNRRAFNEHLELALSVGRRDNQPVALMMIDADHFKLYNDAYGHAAGDHALQRLAEVLQSLCRRPLDHAARTGGEEMALVLYGVNATQAQGLSEQLVQRVRALALAHKASPTAEHLTVSVGCAISLPLEEGKSLYTRADALLYQAKRQGRNKAIADIDALSSSAQRPTERPV</sequence>
<dbReference type="PANTHER" id="PTHR45138">
    <property type="entry name" value="REGULATORY COMPONENTS OF SENSORY TRANSDUCTION SYSTEM"/>
    <property type="match status" value="1"/>
</dbReference>
<keyword evidence="3" id="KW-1133">Transmembrane helix</keyword>
<keyword evidence="3" id="KW-0472">Membrane</keyword>
<evidence type="ECO:0000313" key="5">
    <source>
        <dbReference type="EMBL" id="MBQ0935939.1"/>
    </source>
</evidence>
<dbReference type="Gene3D" id="3.30.70.270">
    <property type="match status" value="1"/>
</dbReference>
<proteinExistence type="predicted"/>
<feature type="transmembrane region" description="Helical" evidence="3">
    <location>
        <begin position="116"/>
        <end position="133"/>
    </location>
</feature>
<dbReference type="InterPro" id="IPR050469">
    <property type="entry name" value="Diguanylate_Cyclase"/>
</dbReference>
<feature type="transmembrane region" description="Helical" evidence="3">
    <location>
        <begin position="193"/>
        <end position="213"/>
    </location>
</feature>
<protein>
    <recommendedName>
        <fullName evidence="1">diguanylate cyclase</fullName>
        <ecNumber evidence="1">2.7.7.65</ecNumber>
    </recommendedName>
</protein>
<dbReference type="SUPFAM" id="SSF55073">
    <property type="entry name" value="Nucleotide cyclase"/>
    <property type="match status" value="1"/>
</dbReference>
<dbReference type="InterPro" id="IPR029787">
    <property type="entry name" value="Nucleotide_cyclase"/>
</dbReference>
<evidence type="ECO:0000256" key="2">
    <source>
        <dbReference type="ARBA" id="ARBA00034247"/>
    </source>
</evidence>
<evidence type="ECO:0000259" key="4">
    <source>
        <dbReference type="PROSITE" id="PS50887"/>
    </source>
</evidence>
<comment type="catalytic activity">
    <reaction evidence="2">
        <text>2 GTP = 3',3'-c-di-GMP + 2 diphosphate</text>
        <dbReference type="Rhea" id="RHEA:24898"/>
        <dbReference type="ChEBI" id="CHEBI:33019"/>
        <dbReference type="ChEBI" id="CHEBI:37565"/>
        <dbReference type="ChEBI" id="CHEBI:58805"/>
        <dbReference type="EC" id="2.7.7.65"/>
    </reaction>
</comment>
<dbReference type="NCBIfam" id="TIGR00254">
    <property type="entry name" value="GGDEF"/>
    <property type="match status" value="1"/>
</dbReference>
<keyword evidence="3" id="KW-0812">Transmembrane</keyword>
<dbReference type="CDD" id="cd01949">
    <property type="entry name" value="GGDEF"/>
    <property type="match status" value="1"/>
</dbReference>
<feature type="domain" description="GGDEF" evidence="4">
    <location>
        <begin position="262"/>
        <end position="397"/>
    </location>
</feature>
<dbReference type="PANTHER" id="PTHR45138:SF9">
    <property type="entry name" value="DIGUANYLATE CYCLASE DGCM-RELATED"/>
    <property type="match status" value="1"/>
</dbReference>
<comment type="caution">
    <text evidence="5">The sequence shown here is derived from an EMBL/GenBank/DDBJ whole genome shotgun (WGS) entry which is preliminary data.</text>
</comment>
<feature type="transmembrane region" description="Helical" evidence="3">
    <location>
        <begin position="51"/>
        <end position="72"/>
    </location>
</feature>
<dbReference type="Pfam" id="PF00990">
    <property type="entry name" value="GGDEF"/>
    <property type="match status" value="1"/>
</dbReference>
<gene>
    <name evidence="5" type="ORF">KAK11_11430</name>
</gene>
<reference evidence="5 6" key="1">
    <citation type="submission" date="2021-04" db="EMBL/GenBank/DDBJ databases">
        <title>The genome sequence of type strain Ideonella paludis KCTC 32238.</title>
        <authorList>
            <person name="Liu Y."/>
        </authorList>
    </citation>
    <scope>NUCLEOTIDE SEQUENCE [LARGE SCALE GENOMIC DNA]</scope>
    <source>
        <strain evidence="5 6">KCTC 32238</strain>
    </source>
</reference>
<evidence type="ECO:0000256" key="1">
    <source>
        <dbReference type="ARBA" id="ARBA00012528"/>
    </source>
</evidence>
<evidence type="ECO:0000256" key="3">
    <source>
        <dbReference type="SAM" id="Phobius"/>
    </source>
</evidence>
<name>A0ABS5DY01_9BURK</name>
<dbReference type="SMART" id="SM00267">
    <property type="entry name" value="GGDEF"/>
    <property type="match status" value="1"/>
</dbReference>
<dbReference type="Proteomes" id="UP000672097">
    <property type="component" value="Unassembled WGS sequence"/>
</dbReference>
<evidence type="ECO:0000313" key="6">
    <source>
        <dbReference type="Proteomes" id="UP000672097"/>
    </source>
</evidence>